<dbReference type="CDD" id="cd03794">
    <property type="entry name" value="GT4_WbuB-like"/>
    <property type="match status" value="1"/>
</dbReference>
<dbReference type="Proteomes" id="UP000524893">
    <property type="component" value="Unassembled WGS sequence"/>
</dbReference>
<dbReference type="PANTHER" id="PTHR46401:SF2">
    <property type="entry name" value="GLYCOSYLTRANSFERASE WBBK-RELATED"/>
    <property type="match status" value="1"/>
</dbReference>
<evidence type="ECO:0000256" key="1">
    <source>
        <dbReference type="ARBA" id="ARBA00022679"/>
    </source>
</evidence>
<dbReference type="PANTHER" id="PTHR46401">
    <property type="entry name" value="GLYCOSYLTRANSFERASE WBBK-RELATED"/>
    <property type="match status" value="1"/>
</dbReference>
<keyword evidence="1" id="KW-0808">Transferase</keyword>
<organism evidence="3 4">
    <name type="scientific">Staphylococcus coagulans</name>
    <dbReference type="NCBI Taxonomy" id="74706"/>
    <lineage>
        <taxon>Bacteria</taxon>
        <taxon>Bacillati</taxon>
        <taxon>Bacillota</taxon>
        <taxon>Bacilli</taxon>
        <taxon>Bacillales</taxon>
        <taxon>Staphylococcaceae</taxon>
        <taxon>Staphylococcus</taxon>
    </lineage>
</organism>
<dbReference type="GO" id="GO:0009103">
    <property type="term" value="P:lipopolysaccharide biosynthetic process"/>
    <property type="evidence" value="ECO:0007669"/>
    <property type="project" value="TreeGrafter"/>
</dbReference>
<name>A0A9X0PHL9_9STAP</name>
<reference evidence="3 4" key="1">
    <citation type="journal article" date="2020" name="Access Microbiol">
        <title>Isolation and genome sequencing of Staphylococcus schleiferi subspecies coagulans from Antarctic seals.</title>
        <authorList>
            <person name="Foster G."/>
            <person name="Robb A."/>
            <person name="Paterson G.K."/>
        </authorList>
    </citation>
    <scope>NUCLEOTIDE SEQUENCE [LARGE SCALE GENOMIC DNA]</scope>
    <source>
        <strain evidence="3 4">M615/02/4</strain>
    </source>
</reference>
<dbReference type="Gene3D" id="3.40.50.2000">
    <property type="entry name" value="Glycogen Phosphorylase B"/>
    <property type="match status" value="2"/>
</dbReference>
<dbReference type="Pfam" id="PF00534">
    <property type="entry name" value="Glycos_transf_1"/>
    <property type="match status" value="1"/>
</dbReference>
<evidence type="ECO:0000259" key="2">
    <source>
        <dbReference type="Pfam" id="PF00534"/>
    </source>
</evidence>
<evidence type="ECO:0000313" key="4">
    <source>
        <dbReference type="Proteomes" id="UP000524893"/>
    </source>
</evidence>
<dbReference type="EMBL" id="JABTCN010000050">
    <property type="protein sequence ID" value="MBA8777433.1"/>
    <property type="molecule type" value="Genomic_DNA"/>
</dbReference>
<sequence>MKYKILLISQNFYPELGSAANRMKNIFEQLQKKGFNPMIVTTDPSYPNREIFKNKRYFDNNALNQLEGTQIHRIQMRFDKQHPNLVYRLLYYLELTVKLKYYLKRLEGFENIFVSSPNIFMAWATLFFKKNKTAKYFLEIRDLWPDSFLDIGKFKLKYSKPILKFLEKEMYKQADDVVINNPFFETYIKNMIGNNKHFIYMPNAITKSEVQPTNKLEAFSVIYTGNIGYAQDVEQLISIARQLNTKKVHFTAIVYGVKADRFRSAVKQERMHYVHLIPPLKREECLAMISTHHVSLSILKNTPVFMNVMPGKIVDSICSGTPVVSNLGETVCDLIQQSGVGFSKENASSKEIVNYILELKNNPQLLKQTIDNTQSLRDADFIWENNIEQLTQRLRRG</sequence>
<evidence type="ECO:0000313" key="3">
    <source>
        <dbReference type="EMBL" id="MBA8777433.1"/>
    </source>
</evidence>
<proteinExistence type="predicted"/>
<dbReference type="InterPro" id="IPR001296">
    <property type="entry name" value="Glyco_trans_1"/>
</dbReference>
<accession>A0A9X0PHL9</accession>
<dbReference type="AlphaFoldDB" id="A0A9X0PHL9"/>
<dbReference type="GO" id="GO:0016757">
    <property type="term" value="F:glycosyltransferase activity"/>
    <property type="evidence" value="ECO:0007669"/>
    <property type="project" value="InterPro"/>
</dbReference>
<gene>
    <name evidence="3" type="ORF">HR081_11190</name>
</gene>
<comment type="caution">
    <text evidence="3">The sequence shown here is derived from an EMBL/GenBank/DDBJ whole genome shotgun (WGS) entry which is preliminary data.</text>
</comment>
<dbReference type="RefSeq" id="WP_182281230.1">
    <property type="nucleotide sequence ID" value="NZ_JABTCN010000050.1"/>
</dbReference>
<dbReference type="SUPFAM" id="SSF53756">
    <property type="entry name" value="UDP-Glycosyltransferase/glycogen phosphorylase"/>
    <property type="match status" value="1"/>
</dbReference>
<protein>
    <submittedName>
        <fullName evidence="3">Glycosyltransferase family 4 protein</fullName>
    </submittedName>
</protein>
<feature type="domain" description="Glycosyl transferase family 1" evidence="2">
    <location>
        <begin position="215"/>
        <end position="374"/>
    </location>
</feature>